<evidence type="ECO:0000313" key="2">
    <source>
        <dbReference type="Proteomes" id="UP001234202"/>
    </source>
</evidence>
<organism evidence="1 2">
    <name type="scientific">Naganishia onofrii</name>
    <dbReference type="NCBI Taxonomy" id="1851511"/>
    <lineage>
        <taxon>Eukaryota</taxon>
        <taxon>Fungi</taxon>
        <taxon>Dikarya</taxon>
        <taxon>Basidiomycota</taxon>
        <taxon>Agaricomycotina</taxon>
        <taxon>Tremellomycetes</taxon>
        <taxon>Filobasidiales</taxon>
        <taxon>Filobasidiaceae</taxon>
        <taxon>Naganishia</taxon>
    </lineage>
</organism>
<gene>
    <name evidence="1" type="ORF">QFC24_006991</name>
</gene>
<keyword evidence="2" id="KW-1185">Reference proteome</keyword>
<dbReference type="Proteomes" id="UP001234202">
    <property type="component" value="Unassembled WGS sequence"/>
</dbReference>
<accession>A0ACC2WX34</accession>
<name>A0ACC2WX34_9TREE</name>
<protein>
    <submittedName>
        <fullName evidence="1">Uncharacterized protein</fullName>
    </submittedName>
</protein>
<evidence type="ECO:0000313" key="1">
    <source>
        <dbReference type="EMBL" id="KAJ9115376.1"/>
    </source>
</evidence>
<proteinExistence type="predicted"/>
<comment type="caution">
    <text evidence="1">The sequence shown here is derived from an EMBL/GenBank/DDBJ whole genome shotgun (WGS) entry which is preliminary data.</text>
</comment>
<sequence>MLHVAESDHTKSPVFAQELMIEIAEHLVTSYSLKTLASLNIASRQTHAATLRVLYRHLILVTRDPHGIEEWEKPLMLGPSIPEGWKYTEYLSVGPINHERLLSLGAALGSESPDIDPLRTLLPCLGLLCLRTPELQSDKEYPGPSSPPPSAFGFEITRTTKVAVHIYRSITPSDLLSSCVIGTLRRKTACALNTFRPAIAAKRSRGCDVLDVLSPGIDGDFGDDTLCDNIHKISFAPCARFLVEDKEAVEEDVSISGSEASGGFLIVDGSTMDNDDSPGSRSRDIARGLLGMLSVSESVEKGQRAVYDTGLRTGVKETVALPTVVLHADHAIYKPFAKEILAHLPVRAALHITQPHCRDLTTFSKETKDIGAAYRAKWQETALSTHSADVPFFQLVADASDFCSKTRYQATFQVQTRSYLPPSDGAVRDERFADEQLNERGFMVMEIIESHGVTRQLSTFYPADLTELPTEIVAAPAV</sequence>
<dbReference type="EMBL" id="JASBWV010000044">
    <property type="protein sequence ID" value="KAJ9115376.1"/>
    <property type="molecule type" value="Genomic_DNA"/>
</dbReference>
<reference evidence="1" key="1">
    <citation type="submission" date="2023-04" db="EMBL/GenBank/DDBJ databases">
        <title>Draft Genome sequencing of Naganishia species isolated from polar environments using Oxford Nanopore Technology.</title>
        <authorList>
            <person name="Leo P."/>
            <person name="Venkateswaran K."/>
        </authorList>
    </citation>
    <scope>NUCLEOTIDE SEQUENCE</scope>
    <source>
        <strain evidence="1">DBVPG 5303</strain>
    </source>
</reference>